<protein>
    <submittedName>
        <fullName evidence="1">Uncharacterized protein</fullName>
    </submittedName>
</protein>
<sequence>MADSGKLESGGAAVIGDIGDGGAAVEEREMLAELEGISVLDFDLLCSTVALQTQGKWRKLESSDGEDDEYGGGVLRLWEGDVMDCLEDRRLCIESAW</sequence>
<reference evidence="1" key="1">
    <citation type="submission" date="2019-12" db="EMBL/GenBank/DDBJ databases">
        <title>Genome sequencing and annotation of Brassica cretica.</title>
        <authorList>
            <person name="Studholme D.J."/>
            <person name="Sarris P.F."/>
        </authorList>
    </citation>
    <scope>NUCLEOTIDE SEQUENCE</scope>
    <source>
        <strain evidence="1">PFS-102/07</strain>
        <tissue evidence="1">Leaf</tissue>
    </source>
</reference>
<accession>A0A8S9GUA8</accession>
<dbReference type="AlphaFoldDB" id="A0A8S9GUA8"/>
<name>A0A8S9GUA8_BRACR</name>
<proteinExistence type="predicted"/>
<comment type="caution">
    <text evidence="1">The sequence shown here is derived from an EMBL/GenBank/DDBJ whole genome shotgun (WGS) entry which is preliminary data.</text>
</comment>
<evidence type="ECO:0000313" key="1">
    <source>
        <dbReference type="EMBL" id="KAF2549119.1"/>
    </source>
</evidence>
<gene>
    <name evidence="1" type="ORF">F2Q70_00019750</name>
</gene>
<dbReference type="EMBL" id="QGKY02001925">
    <property type="protein sequence ID" value="KAF2549119.1"/>
    <property type="molecule type" value="Genomic_DNA"/>
</dbReference>
<organism evidence="1">
    <name type="scientific">Brassica cretica</name>
    <name type="common">Mustard</name>
    <dbReference type="NCBI Taxonomy" id="69181"/>
    <lineage>
        <taxon>Eukaryota</taxon>
        <taxon>Viridiplantae</taxon>
        <taxon>Streptophyta</taxon>
        <taxon>Embryophyta</taxon>
        <taxon>Tracheophyta</taxon>
        <taxon>Spermatophyta</taxon>
        <taxon>Magnoliopsida</taxon>
        <taxon>eudicotyledons</taxon>
        <taxon>Gunneridae</taxon>
        <taxon>Pentapetalae</taxon>
        <taxon>rosids</taxon>
        <taxon>malvids</taxon>
        <taxon>Brassicales</taxon>
        <taxon>Brassicaceae</taxon>
        <taxon>Brassiceae</taxon>
        <taxon>Brassica</taxon>
    </lineage>
</organism>